<comment type="caution">
    <text evidence="1">The sequence shown here is derived from an EMBL/GenBank/DDBJ whole genome shotgun (WGS) entry which is preliminary data.</text>
</comment>
<reference evidence="1" key="2">
    <citation type="submission" date="2022-01" db="EMBL/GenBank/DDBJ databases">
        <authorList>
            <person name="Yamashiro T."/>
            <person name="Shiraishi A."/>
            <person name="Satake H."/>
            <person name="Nakayama K."/>
        </authorList>
    </citation>
    <scope>NUCLEOTIDE SEQUENCE</scope>
</reference>
<protein>
    <submittedName>
        <fullName evidence="1">Uncharacterized protein</fullName>
    </submittedName>
</protein>
<dbReference type="EMBL" id="BQNB010016279">
    <property type="protein sequence ID" value="GJT49928.1"/>
    <property type="molecule type" value="Genomic_DNA"/>
</dbReference>
<evidence type="ECO:0000313" key="1">
    <source>
        <dbReference type="EMBL" id="GJT49928.1"/>
    </source>
</evidence>
<gene>
    <name evidence="1" type="ORF">Tco_0976085</name>
</gene>
<sequence length="187" mass="20369">MGVNYHLHRGSTLASRFILLLNIRASMGSMTLVEWSDIIETGTPNSSKGGVTLGLAAIKAVVAIRAIIVGGRLAIYDGIDILNLSVGPKSPPATAKTTFLNPFRSPFMAYCEGSCCVDISVSKSRKRTQRNVTSEAPPQKEFGEQLQELTIDERLQLRVKMGKAAVRHIRGMPSAYNDLGECDLQEF</sequence>
<reference evidence="1" key="1">
    <citation type="journal article" date="2022" name="Int. J. Mol. Sci.">
        <title>Draft Genome of Tanacetum Coccineum: Genomic Comparison of Closely Related Tanacetum-Family Plants.</title>
        <authorList>
            <person name="Yamashiro T."/>
            <person name="Shiraishi A."/>
            <person name="Nakayama K."/>
            <person name="Satake H."/>
        </authorList>
    </citation>
    <scope>NUCLEOTIDE SEQUENCE</scope>
</reference>
<proteinExistence type="predicted"/>
<organism evidence="1 2">
    <name type="scientific">Tanacetum coccineum</name>
    <dbReference type="NCBI Taxonomy" id="301880"/>
    <lineage>
        <taxon>Eukaryota</taxon>
        <taxon>Viridiplantae</taxon>
        <taxon>Streptophyta</taxon>
        <taxon>Embryophyta</taxon>
        <taxon>Tracheophyta</taxon>
        <taxon>Spermatophyta</taxon>
        <taxon>Magnoliopsida</taxon>
        <taxon>eudicotyledons</taxon>
        <taxon>Gunneridae</taxon>
        <taxon>Pentapetalae</taxon>
        <taxon>asterids</taxon>
        <taxon>campanulids</taxon>
        <taxon>Asterales</taxon>
        <taxon>Asteraceae</taxon>
        <taxon>Asteroideae</taxon>
        <taxon>Anthemideae</taxon>
        <taxon>Anthemidinae</taxon>
        <taxon>Tanacetum</taxon>
    </lineage>
</organism>
<evidence type="ECO:0000313" key="2">
    <source>
        <dbReference type="Proteomes" id="UP001151760"/>
    </source>
</evidence>
<keyword evidence="2" id="KW-1185">Reference proteome</keyword>
<name>A0ABQ5EGJ7_9ASTR</name>
<accession>A0ABQ5EGJ7</accession>
<dbReference type="Proteomes" id="UP001151760">
    <property type="component" value="Unassembled WGS sequence"/>
</dbReference>